<feature type="non-terminal residue" evidence="2">
    <location>
        <position position="113"/>
    </location>
</feature>
<feature type="region of interest" description="Disordered" evidence="1">
    <location>
        <begin position="52"/>
        <end position="75"/>
    </location>
</feature>
<sequence>AMPDYTRNKIVDILLVLGECRRNYRAEARMYHNRFPDRCHPNDRVIADIERRKRQRPNVRKQRRRINVPENDPSPSCVSCDIEKQFGIPRSTEIFGLAYIPSISHNIDSGTNI</sequence>
<feature type="non-terminal residue" evidence="2">
    <location>
        <position position="1"/>
    </location>
</feature>
<feature type="compositionally biased region" description="Basic residues" evidence="1">
    <location>
        <begin position="52"/>
        <end position="66"/>
    </location>
</feature>
<dbReference type="HOGENOM" id="CLU_2139765_0_0_1"/>
<reference evidence="2" key="1">
    <citation type="journal article" date="2011" name="Proc. Natl. Acad. Sci. U.S.A.">
        <title>The genome of the fire ant Solenopsis invicta.</title>
        <authorList>
            <person name="Wurm Y."/>
            <person name="Wang J."/>
            <person name="Riba-Grognuz O."/>
            <person name="Corona M."/>
            <person name="Nygaard S."/>
            <person name="Hunt B.G."/>
            <person name="Ingram K.K."/>
            <person name="Falquet L."/>
            <person name="Nipitwattanaphon M."/>
            <person name="Gotzek D."/>
            <person name="Dijkstra M.B."/>
            <person name="Oettler J."/>
            <person name="Comtesse F."/>
            <person name="Shih C.J."/>
            <person name="Wu W.J."/>
            <person name="Yang C.C."/>
            <person name="Thomas J."/>
            <person name="Beaudoing E."/>
            <person name="Pradervand S."/>
            <person name="Flegel V."/>
            <person name="Cook E.D."/>
            <person name="Fabbretti R."/>
            <person name="Stockinger H."/>
            <person name="Long L."/>
            <person name="Farmerie W.G."/>
            <person name="Oakey J."/>
            <person name="Boomsma J.J."/>
            <person name="Pamilo P."/>
            <person name="Yi S.V."/>
            <person name="Heinze J."/>
            <person name="Goodisman M.A."/>
            <person name="Farinelli L."/>
            <person name="Harshman K."/>
            <person name="Hulo N."/>
            <person name="Cerutti L."/>
            <person name="Xenarios I."/>
            <person name="Shoemaker D."/>
            <person name="Keller L."/>
        </authorList>
    </citation>
    <scope>NUCLEOTIDE SEQUENCE [LARGE SCALE GENOMIC DNA]</scope>
</reference>
<protein>
    <recommendedName>
        <fullName evidence="3">DUF4817 domain-containing protein</fullName>
    </recommendedName>
</protein>
<organism>
    <name type="scientific">Solenopsis invicta</name>
    <name type="common">Red imported fire ant</name>
    <name type="synonym">Solenopsis wagneri</name>
    <dbReference type="NCBI Taxonomy" id="13686"/>
    <lineage>
        <taxon>Eukaryota</taxon>
        <taxon>Metazoa</taxon>
        <taxon>Ecdysozoa</taxon>
        <taxon>Arthropoda</taxon>
        <taxon>Hexapoda</taxon>
        <taxon>Insecta</taxon>
        <taxon>Pterygota</taxon>
        <taxon>Neoptera</taxon>
        <taxon>Endopterygota</taxon>
        <taxon>Hymenoptera</taxon>
        <taxon>Apocrita</taxon>
        <taxon>Aculeata</taxon>
        <taxon>Formicoidea</taxon>
        <taxon>Formicidae</taxon>
        <taxon>Myrmicinae</taxon>
        <taxon>Solenopsis</taxon>
    </lineage>
</organism>
<evidence type="ECO:0000313" key="2">
    <source>
        <dbReference type="EMBL" id="EFZ19380.1"/>
    </source>
</evidence>
<evidence type="ECO:0008006" key="3">
    <source>
        <dbReference type="Google" id="ProtNLM"/>
    </source>
</evidence>
<dbReference type="AlphaFoldDB" id="E9IJ75"/>
<gene>
    <name evidence="2" type="ORF">SINV_14325</name>
</gene>
<name>E9IJ75_SOLIN</name>
<dbReference type="EMBL" id="GL763728">
    <property type="protein sequence ID" value="EFZ19380.1"/>
    <property type="molecule type" value="Genomic_DNA"/>
</dbReference>
<accession>E9IJ75</accession>
<proteinExistence type="predicted"/>
<evidence type="ECO:0000256" key="1">
    <source>
        <dbReference type="SAM" id="MobiDB-lite"/>
    </source>
</evidence>